<comment type="caution">
    <text evidence="2">The sequence shown here is derived from an EMBL/GenBank/DDBJ whole genome shotgun (WGS) entry which is preliminary data.</text>
</comment>
<dbReference type="EMBL" id="SORE01000049">
    <property type="protein sequence ID" value="TDY36993.1"/>
    <property type="molecule type" value="Genomic_DNA"/>
</dbReference>
<evidence type="ECO:0000313" key="2">
    <source>
        <dbReference type="EMBL" id="TDY36993.1"/>
    </source>
</evidence>
<evidence type="ECO:0000256" key="1">
    <source>
        <dbReference type="SAM" id="Phobius"/>
    </source>
</evidence>
<keyword evidence="1" id="KW-0472">Membrane</keyword>
<protein>
    <submittedName>
        <fullName evidence="2">Uncharacterized protein</fullName>
    </submittedName>
</protein>
<name>A0A4R8L3F9_9BURK</name>
<keyword evidence="3" id="KW-1185">Reference proteome</keyword>
<evidence type="ECO:0000313" key="3">
    <source>
        <dbReference type="Proteomes" id="UP000295509"/>
    </source>
</evidence>
<dbReference type="RefSeq" id="WP_166676525.1">
    <property type="nucleotide sequence ID" value="NZ_JBHLUW010000041.1"/>
</dbReference>
<sequence length="56" mass="6621">MSESTLAYLLGPSVMVIVCAVMWITAHHHNKSTHRDSPGRRLRWLDTYHGDWRHRH</sequence>
<keyword evidence="1" id="KW-0812">Transmembrane</keyword>
<feature type="transmembrane region" description="Helical" evidence="1">
    <location>
        <begin position="6"/>
        <end position="26"/>
    </location>
</feature>
<proteinExistence type="predicted"/>
<dbReference type="Proteomes" id="UP000295509">
    <property type="component" value="Unassembled WGS sequence"/>
</dbReference>
<dbReference type="AlphaFoldDB" id="A0A4R8L3F9"/>
<organism evidence="2 3">
    <name type="scientific">Paraburkholderia rhizosphaerae</name>
    <dbReference type="NCBI Taxonomy" id="480658"/>
    <lineage>
        <taxon>Bacteria</taxon>
        <taxon>Pseudomonadati</taxon>
        <taxon>Pseudomonadota</taxon>
        <taxon>Betaproteobacteria</taxon>
        <taxon>Burkholderiales</taxon>
        <taxon>Burkholderiaceae</taxon>
        <taxon>Paraburkholderia</taxon>
    </lineage>
</organism>
<accession>A0A4R8L3F9</accession>
<reference evidence="2 3" key="1">
    <citation type="submission" date="2019-03" db="EMBL/GenBank/DDBJ databases">
        <title>Genomic Encyclopedia of Type Strains, Phase III (KMG-III): the genomes of soil and plant-associated and newly described type strains.</title>
        <authorList>
            <person name="Whitman W."/>
        </authorList>
    </citation>
    <scope>NUCLEOTIDE SEQUENCE [LARGE SCALE GENOMIC DNA]</scope>
    <source>
        <strain evidence="2 3">LMG 29544</strain>
    </source>
</reference>
<gene>
    <name evidence="2" type="ORF">BX592_14917</name>
</gene>
<keyword evidence="1" id="KW-1133">Transmembrane helix</keyword>